<dbReference type="InterPro" id="IPR003777">
    <property type="entry name" value="XdhC_CoxI"/>
</dbReference>
<dbReference type="Proteomes" id="UP000199568">
    <property type="component" value="Unassembled WGS sequence"/>
</dbReference>
<proteinExistence type="predicted"/>
<evidence type="ECO:0000259" key="2">
    <source>
        <dbReference type="Pfam" id="PF13478"/>
    </source>
</evidence>
<dbReference type="InterPro" id="IPR027051">
    <property type="entry name" value="XdhC_Rossmann_dom"/>
</dbReference>
<evidence type="ECO:0000259" key="1">
    <source>
        <dbReference type="Pfam" id="PF02625"/>
    </source>
</evidence>
<dbReference type="Gene3D" id="3.40.50.720">
    <property type="entry name" value="NAD(P)-binding Rossmann-like Domain"/>
    <property type="match status" value="1"/>
</dbReference>
<dbReference type="AlphaFoldDB" id="A0A1I0EQP9"/>
<feature type="domain" description="XdhC- CoxI" evidence="1">
    <location>
        <begin position="14"/>
        <end position="78"/>
    </location>
</feature>
<dbReference type="Pfam" id="PF02625">
    <property type="entry name" value="XdhC_CoxI"/>
    <property type="match status" value="1"/>
</dbReference>
<dbReference type="PANTHER" id="PTHR30388">
    <property type="entry name" value="ALDEHYDE OXIDOREDUCTASE MOLYBDENUM COFACTOR ASSEMBLY PROTEIN"/>
    <property type="match status" value="1"/>
</dbReference>
<sequence>MEYKLLDVLREEVKENRKAALVTVTKAMGSTPRKTGSMMVVFQNGRTYGTIGGGKFEIAAIHAAVKSLEEGKSGSFHFQLNDEVGSLQMQCGGEADVFIKVFVPNHKLMLVGGGHIALSLYELGKKLGFFTVVFEDREEYANKARFPDVDEIQLGNIEEKLQNYPIDETCYIVIVTRGHQADESALKSVIHSNAAYIGMIGSKNKTAYILDNLRKEGIPQDTIDKLYAPIGLGLGGETPEEIALSILAEILLVKNNGRFIHMKDK</sequence>
<gene>
    <name evidence="3" type="ORF">SAMN05660297_02505</name>
</gene>
<dbReference type="EMBL" id="FOHU01000011">
    <property type="protein sequence ID" value="SET46924.1"/>
    <property type="molecule type" value="Genomic_DNA"/>
</dbReference>
<name>A0A1I0EQP9_9FIRM</name>
<keyword evidence="4" id="KW-1185">Reference proteome</keyword>
<reference evidence="3 4" key="1">
    <citation type="submission" date="2016-10" db="EMBL/GenBank/DDBJ databases">
        <authorList>
            <person name="de Groot N.N."/>
        </authorList>
    </citation>
    <scope>NUCLEOTIDE SEQUENCE [LARGE SCALE GENOMIC DNA]</scope>
    <source>
        <strain evidence="3 4">DSM 18979</strain>
    </source>
</reference>
<dbReference type="Pfam" id="PF13478">
    <property type="entry name" value="XdhC_C"/>
    <property type="match status" value="1"/>
</dbReference>
<dbReference type="STRING" id="426128.SAMN05660297_02505"/>
<dbReference type="PANTHER" id="PTHR30388:SF6">
    <property type="entry name" value="XANTHINE DEHYDROGENASE SUBUNIT A-RELATED"/>
    <property type="match status" value="1"/>
</dbReference>
<evidence type="ECO:0000313" key="3">
    <source>
        <dbReference type="EMBL" id="SET46924.1"/>
    </source>
</evidence>
<protein>
    <submittedName>
        <fullName evidence="3">Xanthine dehydrogenase accessory factor</fullName>
    </submittedName>
</protein>
<organism evidence="3 4">
    <name type="scientific">Natronincola peptidivorans</name>
    <dbReference type="NCBI Taxonomy" id="426128"/>
    <lineage>
        <taxon>Bacteria</taxon>
        <taxon>Bacillati</taxon>
        <taxon>Bacillota</taxon>
        <taxon>Clostridia</taxon>
        <taxon>Peptostreptococcales</taxon>
        <taxon>Natronincolaceae</taxon>
        <taxon>Natronincola</taxon>
    </lineage>
</organism>
<dbReference type="InterPro" id="IPR052698">
    <property type="entry name" value="MoCofactor_Util/Proc"/>
</dbReference>
<feature type="domain" description="XdhC Rossmann" evidence="2">
    <location>
        <begin position="108"/>
        <end position="250"/>
    </location>
</feature>
<accession>A0A1I0EQP9</accession>
<dbReference type="RefSeq" id="WP_090444546.1">
    <property type="nucleotide sequence ID" value="NZ_FOHU01000011.1"/>
</dbReference>
<evidence type="ECO:0000313" key="4">
    <source>
        <dbReference type="Proteomes" id="UP000199568"/>
    </source>
</evidence>
<dbReference type="OrthoDB" id="9773039at2"/>